<dbReference type="CDD" id="cd00096">
    <property type="entry name" value="Ig"/>
    <property type="match status" value="3"/>
</dbReference>
<dbReference type="PANTHER" id="PTHR46013:SF4">
    <property type="entry name" value="B-CELL RECEPTOR CD22-RELATED"/>
    <property type="match status" value="1"/>
</dbReference>
<evidence type="ECO:0000313" key="6">
    <source>
        <dbReference type="RefSeq" id="XP_053544386.1"/>
    </source>
</evidence>
<dbReference type="Pfam" id="PF13895">
    <property type="entry name" value="Ig_2"/>
    <property type="match status" value="3"/>
</dbReference>
<feature type="domain" description="Ig-like" evidence="4">
    <location>
        <begin position="507"/>
        <end position="581"/>
    </location>
</feature>
<dbReference type="KEGG" id="ipu:124629234"/>
<proteinExistence type="predicted"/>
<evidence type="ECO:0000256" key="2">
    <source>
        <dbReference type="SAM" id="Phobius"/>
    </source>
</evidence>
<reference evidence="6" key="2">
    <citation type="submission" date="2025-08" db="UniProtKB">
        <authorList>
            <consortium name="RefSeq"/>
        </authorList>
    </citation>
    <scope>IDENTIFICATION</scope>
    <source>
        <tissue evidence="6">Blood</tissue>
    </source>
</reference>
<evidence type="ECO:0000256" key="3">
    <source>
        <dbReference type="SAM" id="SignalP"/>
    </source>
</evidence>
<sequence length="746" mass="82066">MNAAEKLIFICCLFQGVLCREFSISLPESVEAVRGLCVLIPCSFEIKEQYDGDLQKDPTGIWLKDGKHADNNRVFNSKETEENKIEGNLIGDLRMKNCTTVFYSIRKNYSGVYYFRIETSGGLKYNYLSSSVSVRVGASPITPSITLYKEDQGEVEDQNEVVEGTSVSLICSAPAPPCLLKPPTFTWNFLPEERRQQQNHNTSFSSSQLNFTATHLHHGLNFTCTATYQLQNRNKSAQRSFILHVLFGPRNTSVSASPSASVLLGSSVSLRCSSDANPAVLNYTWYRENGEQIGTGNHLTINTTDSTHSGLYYCRAQNQHGDHTSSVLLDVLYGPRNTSVSASPSASVLLGSSVSLRCSSDANPAVLNYTWYRENGEQIGTGNHLTINTTDSTHSGLYYCRAQNQHGDHTSSVLLDVQYGPRNTSVSASPSASVLLGSSVSLSCSSDANPAVLNYTWYRENGEQIGTGNHLTINTTDSTHSGLYYCRAQNQHRDHNSSVLLDVQYAPQLSPSSSCNTTQDLILCSCEVHGNPSPKLEWRVSGQSSSATSEESVNKTTSRSFISIRQSFTDVLTLQCVVSNNLGISTQFFYFKKVAPHSAKGVDISSVLIGAAVGASVMMMLCGVFLCVRRVNPSQSGRGDSAGLVLNDRAVRQEEEGESVYANRRVSSESLHYSTVRFPNRTANENTDLPSLTADYATVHHGSKQQDNRRMTKTEVKERDSEQIKHSDGDEVLYAQVKPRKSERKM</sequence>
<protein>
    <submittedName>
        <fullName evidence="6">Myelin-associated glycoprotein</fullName>
    </submittedName>
</protein>
<dbReference type="PROSITE" id="PS50835">
    <property type="entry name" value="IG_LIKE"/>
    <property type="match status" value="5"/>
</dbReference>
<dbReference type="InterPro" id="IPR007110">
    <property type="entry name" value="Ig-like_dom"/>
</dbReference>
<keyword evidence="5" id="KW-1185">Reference proteome</keyword>
<reference evidence="5" key="1">
    <citation type="journal article" date="2016" name="Nat. Commun.">
        <title>The channel catfish genome sequence provides insights into the evolution of scale formation in teleosts.</title>
        <authorList>
            <person name="Liu Z."/>
            <person name="Liu S."/>
            <person name="Yao J."/>
            <person name="Bao L."/>
            <person name="Zhang J."/>
            <person name="Li Y."/>
            <person name="Jiang C."/>
            <person name="Sun L."/>
            <person name="Wang R."/>
            <person name="Zhang Y."/>
            <person name="Zhou T."/>
            <person name="Zeng Q."/>
            <person name="Fu Q."/>
            <person name="Gao S."/>
            <person name="Li N."/>
            <person name="Koren S."/>
            <person name="Jiang Y."/>
            <person name="Zimin A."/>
            <person name="Xu P."/>
            <person name="Phillippy A.M."/>
            <person name="Geng X."/>
            <person name="Song L."/>
            <person name="Sun F."/>
            <person name="Li C."/>
            <person name="Wang X."/>
            <person name="Chen A."/>
            <person name="Jin Y."/>
            <person name="Yuan Z."/>
            <person name="Yang Y."/>
            <person name="Tan S."/>
            <person name="Peatman E."/>
            <person name="Lu J."/>
            <person name="Qin Z."/>
            <person name="Dunham R."/>
            <person name="Li Z."/>
            <person name="Sonstegard T."/>
            <person name="Feng J."/>
            <person name="Danzmann R.G."/>
            <person name="Schroeder S."/>
            <person name="Scheffler B."/>
            <person name="Duke M.V."/>
            <person name="Ballard L."/>
            <person name="Kucuktas H."/>
            <person name="Kaltenboeck L."/>
            <person name="Liu H."/>
            <person name="Armbruster J."/>
            <person name="Xie Y."/>
            <person name="Kirby M.L."/>
            <person name="Tian Y."/>
            <person name="Flanagan M.E."/>
            <person name="Mu W."/>
            <person name="Waldbieser G.C."/>
        </authorList>
    </citation>
    <scope>NUCLEOTIDE SEQUENCE [LARGE SCALE GENOMIC DNA]</scope>
    <source>
        <strain evidence="5">SDA103</strain>
    </source>
</reference>
<dbReference type="PANTHER" id="PTHR46013">
    <property type="entry name" value="VASCULAR CELL ADHESION MOLECULE 1"/>
    <property type="match status" value="1"/>
</dbReference>
<feature type="domain" description="Ig-like" evidence="4">
    <location>
        <begin position="335"/>
        <end position="416"/>
    </location>
</feature>
<dbReference type="InterPro" id="IPR036179">
    <property type="entry name" value="Ig-like_dom_sf"/>
</dbReference>
<dbReference type="AlphaFoldDB" id="A0A9F7RL02"/>
<dbReference type="Proteomes" id="UP000221080">
    <property type="component" value="Chromosome 19"/>
</dbReference>
<dbReference type="InterPro" id="IPR003599">
    <property type="entry name" value="Ig_sub"/>
</dbReference>
<feature type="domain" description="Ig-like" evidence="4">
    <location>
        <begin position="421"/>
        <end position="502"/>
    </location>
</feature>
<feature type="transmembrane region" description="Helical" evidence="2">
    <location>
        <begin position="607"/>
        <end position="628"/>
    </location>
</feature>
<feature type="signal peptide" evidence="3">
    <location>
        <begin position="1"/>
        <end position="19"/>
    </location>
</feature>
<dbReference type="InterPro" id="IPR013783">
    <property type="entry name" value="Ig-like_fold"/>
</dbReference>
<dbReference type="Gene3D" id="2.60.40.10">
    <property type="entry name" value="Immunoglobulins"/>
    <property type="match status" value="6"/>
</dbReference>
<keyword evidence="2" id="KW-1133">Transmembrane helix</keyword>
<dbReference type="OrthoDB" id="6413693at2759"/>
<name>A0A9F7RL02_ICTPU</name>
<dbReference type="GeneID" id="124629234"/>
<feature type="domain" description="Ig-like" evidence="4">
    <location>
        <begin position="143"/>
        <end position="242"/>
    </location>
</feature>
<dbReference type="SUPFAM" id="SSF48726">
    <property type="entry name" value="Immunoglobulin"/>
    <property type="match status" value="6"/>
</dbReference>
<keyword evidence="2" id="KW-0812">Transmembrane</keyword>
<dbReference type="InterPro" id="IPR003598">
    <property type="entry name" value="Ig_sub2"/>
</dbReference>
<keyword evidence="3" id="KW-0732">Signal</keyword>
<gene>
    <name evidence="6" type="primary">LOC124629234</name>
</gene>
<feature type="region of interest" description="Disordered" evidence="1">
    <location>
        <begin position="699"/>
        <end position="746"/>
    </location>
</feature>
<dbReference type="SMART" id="SM00408">
    <property type="entry name" value="IGc2"/>
    <property type="match status" value="3"/>
</dbReference>
<evidence type="ECO:0000259" key="4">
    <source>
        <dbReference type="PROSITE" id="PS50835"/>
    </source>
</evidence>
<accession>A0A9F7RL02</accession>
<feature type="chain" id="PRO_5039906489" evidence="3">
    <location>
        <begin position="20"/>
        <end position="746"/>
    </location>
</feature>
<dbReference type="Pfam" id="PF13927">
    <property type="entry name" value="Ig_3"/>
    <property type="match status" value="1"/>
</dbReference>
<organism evidence="5 6">
    <name type="scientific">Ictalurus punctatus</name>
    <name type="common">Channel catfish</name>
    <name type="synonym">Silurus punctatus</name>
    <dbReference type="NCBI Taxonomy" id="7998"/>
    <lineage>
        <taxon>Eukaryota</taxon>
        <taxon>Metazoa</taxon>
        <taxon>Chordata</taxon>
        <taxon>Craniata</taxon>
        <taxon>Vertebrata</taxon>
        <taxon>Euteleostomi</taxon>
        <taxon>Actinopterygii</taxon>
        <taxon>Neopterygii</taxon>
        <taxon>Teleostei</taxon>
        <taxon>Ostariophysi</taxon>
        <taxon>Siluriformes</taxon>
        <taxon>Ictaluridae</taxon>
        <taxon>Ictalurus</taxon>
    </lineage>
</organism>
<dbReference type="SMART" id="SM00409">
    <property type="entry name" value="IG"/>
    <property type="match status" value="5"/>
</dbReference>
<dbReference type="RefSeq" id="XP_053544386.1">
    <property type="nucleotide sequence ID" value="XM_053688411.1"/>
</dbReference>
<feature type="domain" description="Ig-like" evidence="4">
    <location>
        <begin position="249"/>
        <end position="330"/>
    </location>
</feature>
<feature type="compositionally biased region" description="Basic and acidic residues" evidence="1">
    <location>
        <begin position="704"/>
        <end position="729"/>
    </location>
</feature>
<keyword evidence="2" id="KW-0472">Membrane</keyword>
<evidence type="ECO:0000256" key="1">
    <source>
        <dbReference type="SAM" id="MobiDB-lite"/>
    </source>
</evidence>
<evidence type="ECO:0000313" key="5">
    <source>
        <dbReference type="Proteomes" id="UP000221080"/>
    </source>
</evidence>